<dbReference type="AlphaFoldDB" id="A0A1X2I1C1"/>
<comment type="caution">
    <text evidence="2">The sequence shown here is derived from an EMBL/GenBank/DDBJ whole genome shotgun (WGS) entry which is preliminary data.</text>
</comment>
<proteinExistence type="predicted"/>
<evidence type="ECO:0000313" key="2">
    <source>
        <dbReference type="EMBL" id="ORZ07089.1"/>
    </source>
</evidence>
<accession>A0A1X2I1C1</accession>
<evidence type="ECO:0000256" key="1">
    <source>
        <dbReference type="SAM" id="MobiDB-lite"/>
    </source>
</evidence>
<evidence type="ECO:0000313" key="3">
    <source>
        <dbReference type="Proteomes" id="UP000193560"/>
    </source>
</evidence>
<dbReference type="OrthoDB" id="2288066at2759"/>
<dbReference type="Proteomes" id="UP000193560">
    <property type="component" value="Unassembled WGS sequence"/>
</dbReference>
<sequence length="429" mass="48930">MTDSPPFVSDEQGAQILADVLSACSPLTASPVASNDDPYEDSNMVQAPQFSEATKHAPPSDLEFTIDRLKEEAASLSFALAPIDCGDPSFKEKKLEFDLLNGQVNQEYDTLEKTLEWKSKQDGRALKDPKLLGQIPIFQVRGQTQVDKNYQVFDSVGKFIRRFEKTMDLHQVNKDRCWKLYLTYAMAGDDVDLWFNKHLRPQNVTWNMAKKILMDKFDDMDSAIDSPMELLSMVMNKNESLAEFGLRLQTVYQEAGWKDGKTTAIICIRAHPRVLRENVLVLYHSKKQRHDLPQTSEEVLRLAGKLSQQKRSFARDDEYDQRKKAFPTNKTFHCTYHGMRSSHPTADCKKLNGITSQASSSTPSSSTDNVKINLCYFCKKAEWTPSHTCKERNVRRQAKAPSIRSTTTYGHVADHGMYQLNEFMDSVRM</sequence>
<keyword evidence="3" id="KW-1185">Reference proteome</keyword>
<dbReference type="STRING" id="90262.A0A1X2I1C1"/>
<evidence type="ECO:0008006" key="4">
    <source>
        <dbReference type="Google" id="ProtNLM"/>
    </source>
</evidence>
<feature type="region of interest" description="Disordered" evidence="1">
    <location>
        <begin position="27"/>
        <end position="57"/>
    </location>
</feature>
<dbReference type="EMBL" id="MCGE01000036">
    <property type="protein sequence ID" value="ORZ07089.1"/>
    <property type="molecule type" value="Genomic_DNA"/>
</dbReference>
<feature type="compositionally biased region" description="Polar residues" evidence="1">
    <location>
        <begin position="43"/>
        <end position="52"/>
    </location>
</feature>
<gene>
    <name evidence="2" type="ORF">BCR42DRAFT_442800</name>
</gene>
<organism evidence="2 3">
    <name type="scientific">Absidia repens</name>
    <dbReference type="NCBI Taxonomy" id="90262"/>
    <lineage>
        <taxon>Eukaryota</taxon>
        <taxon>Fungi</taxon>
        <taxon>Fungi incertae sedis</taxon>
        <taxon>Mucoromycota</taxon>
        <taxon>Mucoromycotina</taxon>
        <taxon>Mucoromycetes</taxon>
        <taxon>Mucorales</taxon>
        <taxon>Cunninghamellaceae</taxon>
        <taxon>Absidia</taxon>
    </lineage>
</organism>
<protein>
    <recommendedName>
        <fullName evidence="4">Retrotransposon gag domain-containing protein</fullName>
    </recommendedName>
</protein>
<name>A0A1X2I1C1_9FUNG</name>
<reference evidence="2 3" key="1">
    <citation type="submission" date="2016-07" db="EMBL/GenBank/DDBJ databases">
        <title>Pervasive Adenine N6-methylation of Active Genes in Fungi.</title>
        <authorList>
            <consortium name="DOE Joint Genome Institute"/>
            <person name="Mondo S.J."/>
            <person name="Dannebaum R.O."/>
            <person name="Kuo R.C."/>
            <person name="Labutti K."/>
            <person name="Haridas S."/>
            <person name="Kuo A."/>
            <person name="Salamov A."/>
            <person name="Ahrendt S.R."/>
            <person name="Lipzen A."/>
            <person name="Sullivan W."/>
            <person name="Andreopoulos W.B."/>
            <person name="Clum A."/>
            <person name="Lindquist E."/>
            <person name="Daum C."/>
            <person name="Ramamoorthy G.K."/>
            <person name="Gryganskyi A."/>
            <person name="Culley D."/>
            <person name="Magnuson J.K."/>
            <person name="James T.Y."/>
            <person name="O'Malley M.A."/>
            <person name="Stajich J.E."/>
            <person name="Spatafora J.W."/>
            <person name="Visel A."/>
            <person name="Grigoriev I.V."/>
        </authorList>
    </citation>
    <scope>NUCLEOTIDE SEQUENCE [LARGE SCALE GENOMIC DNA]</scope>
    <source>
        <strain evidence="2 3">NRRL 1336</strain>
    </source>
</reference>